<evidence type="ECO:0000256" key="5">
    <source>
        <dbReference type="ARBA" id="ARBA00022723"/>
    </source>
</evidence>
<protein>
    <recommendedName>
        <fullName evidence="9">protein adenylyltransferase</fullName>
        <ecNumber evidence="9">2.7.7.108</ecNumber>
    </recommendedName>
</protein>
<accession>A0ABT8MBY1</accession>
<dbReference type="PANTHER" id="PTHR33571:SF14">
    <property type="entry name" value="PROTEIN ADENYLYLTRANSFERASE MJ0435-RELATED"/>
    <property type="match status" value="1"/>
</dbReference>
<keyword evidence="2" id="KW-1277">Toxin-antitoxin system</keyword>
<evidence type="ECO:0000259" key="13">
    <source>
        <dbReference type="Pfam" id="PF01909"/>
    </source>
</evidence>
<evidence type="ECO:0000256" key="1">
    <source>
        <dbReference type="ARBA" id="ARBA00001946"/>
    </source>
</evidence>
<evidence type="ECO:0000256" key="3">
    <source>
        <dbReference type="ARBA" id="ARBA00022679"/>
    </source>
</evidence>
<evidence type="ECO:0000256" key="10">
    <source>
        <dbReference type="ARBA" id="ARBA00038276"/>
    </source>
</evidence>
<keyword evidence="5" id="KW-0479">Metal-binding</keyword>
<dbReference type="SUPFAM" id="SSF81301">
    <property type="entry name" value="Nucleotidyltransferase"/>
    <property type="match status" value="1"/>
</dbReference>
<gene>
    <name evidence="14" type="ORF">FGU65_11185</name>
</gene>
<comment type="catalytic activity">
    <reaction evidence="11">
        <text>O-(5'-adenylyl)-L-tyrosyl-[protein] + ATP = O-[5'-(adenylyl-(5'-&gt;3')-adenylyl)]-L-tyrosyl-[protein] + diphosphate</text>
        <dbReference type="Rhea" id="RHEA:66528"/>
        <dbReference type="Rhea" id="RHEA-COMP:13846"/>
        <dbReference type="Rhea" id="RHEA-COMP:17046"/>
        <dbReference type="ChEBI" id="CHEBI:30616"/>
        <dbReference type="ChEBI" id="CHEBI:33019"/>
        <dbReference type="ChEBI" id="CHEBI:83624"/>
        <dbReference type="ChEBI" id="CHEBI:167160"/>
    </reaction>
</comment>
<dbReference type="EC" id="2.7.7.108" evidence="9"/>
<dbReference type="Gene3D" id="3.30.460.10">
    <property type="entry name" value="Beta Polymerase, domain 2"/>
    <property type="match status" value="1"/>
</dbReference>
<keyword evidence="3" id="KW-0808">Transferase</keyword>
<keyword evidence="4" id="KW-0548">Nucleotidyltransferase</keyword>
<evidence type="ECO:0000256" key="12">
    <source>
        <dbReference type="ARBA" id="ARBA00048696"/>
    </source>
</evidence>
<comment type="similarity">
    <text evidence="10">Belongs to the MntA antitoxin family.</text>
</comment>
<evidence type="ECO:0000256" key="4">
    <source>
        <dbReference type="ARBA" id="ARBA00022695"/>
    </source>
</evidence>
<dbReference type="InterPro" id="IPR043519">
    <property type="entry name" value="NT_sf"/>
</dbReference>
<dbReference type="EMBL" id="VCYH01000007">
    <property type="protein sequence ID" value="MDN7025451.1"/>
    <property type="molecule type" value="Genomic_DNA"/>
</dbReference>
<evidence type="ECO:0000256" key="7">
    <source>
        <dbReference type="ARBA" id="ARBA00022840"/>
    </source>
</evidence>
<evidence type="ECO:0000256" key="11">
    <source>
        <dbReference type="ARBA" id="ARBA00047518"/>
    </source>
</evidence>
<evidence type="ECO:0000256" key="6">
    <source>
        <dbReference type="ARBA" id="ARBA00022741"/>
    </source>
</evidence>
<organism evidence="14 15">
    <name type="scientific">Methanoculleus frigidifontis</name>
    <dbReference type="NCBI Taxonomy" id="2584085"/>
    <lineage>
        <taxon>Archaea</taxon>
        <taxon>Methanobacteriati</taxon>
        <taxon>Methanobacteriota</taxon>
        <taxon>Stenosarchaea group</taxon>
        <taxon>Methanomicrobia</taxon>
        <taxon>Methanomicrobiales</taxon>
        <taxon>Methanomicrobiaceae</taxon>
        <taxon>Methanoculleus</taxon>
    </lineage>
</organism>
<evidence type="ECO:0000256" key="9">
    <source>
        <dbReference type="ARBA" id="ARBA00034531"/>
    </source>
</evidence>
<dbReference type="CDD" id="cd05403">
    <property type="entry name" value="NT_KNTase_like"/>
    <property type="match status" value="1"/>
</dbReference>
<keyword evidence="8" id="KW-0460">Magnesium</keyword>
<comment type="cofactor">
    <cofactor evidence="1">
        <name>Mg(2+)</name>
        <dbReference type="ChEBI" id="CHEBI:18420"/>
    </cofactor>
</comment>
<dbReference type="InterPro" id="IPR052038">
    <property type="entry name" value="Type-VII_TA_antitoxin"/>
</dbReference>
<comment type="caution">
    <text evidence="14">The sequence shown here is derived from an EMBL/GenBank/DDBJ whole genome shotgun (WGS) entry which is preliminary data.</text>
</comment>
<reference evidence="14" key="1">
    <citation type="submission" date="2019-05" db="EMBL/GenBank/DDBJ databases">
        <title>Methanoculleus sp. FWC-SCC1, a methanogenic archaeon isolated from deep marine cold seep.</title>
        <authorList>
            <person name="Chen Y.-W."/>
            <person name="Chen S.-C."/>
            <person name="Teng N.-H."/>
            <person name="Lai M.-C."/>
        </authorList>
    </citation>
    <scope>NUCLEOTIDE SEQUENCE</scope>
    <source>
        <strain evidence="14">FWC-SCC1</strain>
    </source>
</reference>
<dbReference type="Pfam" id="PF01909">
    <property type="entry name" value="NTP_transf_2"/>
    <property type="match status" value="1"/>
</dbReference>
<keyword evidence="7" id="KW-0067">ATP-binding</keyword>
<name>A0ABT8MBY1_9EURY</name>
<keyword evidence="15" id="KW-1185">Reference proteome</keyword>
<feature type="domain" description="Polymerase nucleotidyl transferase" evidence="13">
    <location>
        <begin position="22"/>
        <end position="88"/>
    </location>
</feature>
<evidence type="ECO:0000313" key="14">
    <source>
        <dbReference type="EMBL" id="MDN7025451.1"/>
    </source>
</evidence>
<comment type="catalytic activity">
    <reaction evidence="12">
        <text>L-tyrosyl-[protein] + ATP = O-(5'-adenylyl)-L-tyrosyl-[protein] + diphosphate</text>
        <dbReference type="Rhea" id="RHEA:54288"/>
        <dbReference type="Rhea" id="RHEA-COMP:10136"/>
        <dbReference type="Rhea" id="RHEA-COMP:13846"/>
        <dbReference type="ChEBI" id="CHEBI:30616"/>
        <dbReference type="ChEBI" id="CHEBI:33019"/>
        <dbReference type="ChEBI" id="CHEBI:46858"/>
        <dbReference type="ChEBI" id="CHEBI:83624"/>
        <dbReference type="EC" id="2.7.7.108"/>
    </reaction>
</comment>
<evidence type="ECO:0000256" key="2">
    <source>
        <dbReference type="ARBA" id="ARBA00022649"/>
    </source>
</evidence>
<evidence type="ECO:0000313" key="15">
    <source>
        <dbReference type="Proteomes" id="UP001168338"/>
    </source>
</evidence>
<evidence type="ECO:0000256" key="8">
    <source>
        <dbReference type="ARBA" id="ARBA00022842"/>
    </source>
</evidence>
<keyword evidence="6" id="KW-0547">Nucleotide-binding</keyword>
<dbReference type="Proteomes" id="UP001168338">
    <property type="component" value="Unassembled WGS sequence"/>
</dbReference>
<proteinExistence type="inferred from homology"/>
<dbReference type="RefSeq" id="WP_301664603.1">
    <property type="nucleotide sequence ID" value="NZ_VCYH01000007.1"/>
</dbReference>
<dbReference type="PANTHER" id="PTHR33571">
    <property type="entry name" value="SSL8005 PROTEIN"/>
    <property type="match status" value="1"/>
</dbReference>
<dbReference type="InterPro" id="IPR002934">
    <property type="entry name" value="Polymerase_NTP_transf_dom"/>
</dbReference>
<sequence length="100" mass="11538">MLTAESILAALADHRARIRNLGIRRIGVFGSFVRGEEREESDIDILIEFEEGRRSFDTYMDLKFFLEDLFGRKVDLVDRDTVKADLVPYILQSVRYAPGI</sequence>